<keyword evidence="3 6" id="KW-0732">Signal</keyword>
<sequence>MKNRFITMKPIYVLLASVIAVLTQSCSDFLDIKPNNLITGESLTEENLPSLTSPLYNVVWSDFNRQFYYGLGDGASYNLYAPFSDYVYPFADLAVTGLTGPLVSAWQSFYVVIQQSNKVIISINQSSASDEEKRTYIAEARFMRGVAYWYLASLWGNAIITEDPSPIVNNPVINSHPRKDVFEFAIRDLEYAAKYLPPVSLQSGRVNKFSAFGMLSRVYLAYSGYVDNEANPNGGTRNQTYLDLAKRAAAAVITQSSYRLMDSYPDLFKIENNNNSESMFALQWVPGLSSATGWGYINPQQAYFASSSQLTGDDAAWGDWTRATYDVIKEYEPRDSIRRKATWMGYGDFYPEISKAAGGYLNERGNGQQFLNVKKGVVGSSRDNAAIARMNSALNTYMLRLAEVYLNYAEAELGNAASSSDEQALFYFNEVRRRAGLDPKTSITYNDIRHERRVEFCMEGLYWYDLLSRAYYKQQEVINYIESQDRGTIVPFLFDAPNVLREDPDRDRETRAVGNVTPAIFLLPYPESELIQNPLLREPPVPYEFTEEKITDLFD</sequence>
<dbReference type="Gene3D" id="1.25.40.390">
    <property type="match status" value="1"/>
</dbReference>
<evidence type="ECO:0000256" key="6">
    <source>
        <dbReference type="SAM" id="SignalP"/>
    </source>
</evidence>
<name>A0A1H7JRU5_9SPHI</name>
<keyword evidence="5" id="KW-0998">Cell outer membrane</keyword>
<organism evidence="9 10">
    <name type="scientific">Parapedobacter koreensis</name>
    <dbReference type="NCBI Taxonomy" id="332977"/>
    <lineage>
        <taxon>Bacteria</taxon>
        <taxon>Pseudomonadati</taxon>
        <taxon>Bacteroidota</taxon>
        <taxon>Sphingobacteriia</taxon>
        <taxon>Sphingobacteriales</taxon>
        <taxon>Sphingobacteriaceae</taxon>
        <taxon>Parapedobacter</taxon>
    </lineage>
</organism>
<dbReference type="AlphaFoldDB" id="A0A1H7JRU5"/>
<dbReference type="InterPro" id="IPR012944">
    <property type="entry name" value="SusD_RagB_dom"/>
</dbReference>
<dbReference type="Pfam" id="PF07980">
    <property type="entry name" value="SusD_RagB"/>
    <property type="match status" value="1"/>
</dbReference>
<evidence type="ECO:0000256" key="5">
    <source>
        <dbReference type="ARBA" id="ARBA00023237"/>
    </source>
</evidence>
<dbReference type="InterPro" id="IPR033985">
    <property type="entry name" value="SusD-like_N"/>
</dbReference>
<dbReference type="EMBL" id="FNZR01000002">
    <property type="protein sequence ID" value="SEK77329.1"/>
    <property type="molecule type" value="Genomic_DNA"/>
</dbReference>
<gene>
    <name evidence="9" type="ORF">SAMN05421740_102655</name>
</gene>
<evidence type="ECO:0000256" key="1">
    <source>
        <dbReference type="ARBA" id="ARBA00004442"/>
    </source>
</evidence>
<dbReference type="PROSITE" id="PS51257">
    <property type="entry name" value="PROKAR_LIPOPROTEIN"/>
    <property type="match status" value="1"/>
</dbReference>
<keyword evidence="10" id="KW-1185">Reference proteome</keyword>
<feature type="domain" description="SusD-like N-terminal" evidence="8">
    <location>
        <begin position="102"/>
        <end position="220"/>
    </location>
</feature>
<keyword evidence="4" id="KW-0472">Membrane</keyword>
<comment type="similarity">
    <text evidence="2">Belongs to the SusD family.</text>
</comment>
<dbReference type="Pfam" id="PF14322">
    <property type="entry name" value="SusD-like_3"/>
    <property type="match status" value="1"/>
</dbReference>
<proteinExistence type="inferred from homology"/>
<feature type="chain" id="PRO_5011680005" evidence="6">
    <location>
        <begin position="28"/>
        <end position="555"/>
    </location>
</feature>
<accession>A0A1H7JRU5</accession>
<comment type="subcellular location">
    <subcellularLocation>
        <location evidence="1">Cell outer membrane</location>
    </subcellularLocation>
</comment>
<reference evidence="10" key="1">
    <citation type="submission" date="2016-10" db="EMBL/GenBank/DDBJ databases">
        <authorList>
            <person name="Varghese N."/>
            <person name="Submissions S."/>
        </authorList>
    </citation>
    <scope>NUCLEOTIDE SEQUENCE [LARGE SCALE GENOMIC DNA]</scope>
    <source>
        <strain evidence="10">Jip14</strain>
    </source>
</reference>
<evidence type="ECO:0000259" key="7">
    <source>
        <dbReference type="Pfam" id="PF07980"/>
    </source>
</evidence>
<dbReference type="GO" id="GO:0009279">
    <property type="term" value="C:cell outer membrane"/>
    <property type="evidence" value="ECO:0007669"/>
    <property type="project" value="UniProtKB-SubCell"/>
</dbReference>
<dbReference type="SUPFAM" id="SSF48452">
    <property type="entry name" value="TPR-like"/>
    <property type="match status" value="1"/>
</dbReference>
<evidence type="ECO:0000259" key="8">
    <source>
        <dbReference type="Pfam" id="PF14322"/>
    </source>
</evidence>
<dbReference type="STRING" id="332977.SAMN05421740_102655"/>
<evidence type="ECO:0000313" key="9">
    <source>
        <dbReference type="EMBL" id="SEK77329.1"/>
    </source>
</evidence>
<feature type="domain" description="RagB/SusD" evidence="7">
    <location>
        <begin position="275"/>
        <end position="537"/>
    </location>
</feature>
<evidence type="ECO:0000256" key="4">
    <source>
        <dbReference type="ARBA" id="ARBA00023136"/>
    </source>
</evidence>
<evidence type="ECO:0000256" key="3">
    <source>
        <dbReference type="ARBA" id="ARBA00022729"/>
    </source>
</evidence>
<evidence type="ECO:0000256" key="2">
    <source>
        <dbReference type="ARBA" id="ARBA00006275"/>
    </source>
</evidence>
<dbReference type="InterPro" id="IPR011990">
    <property type="entry name" value="TPR-like_helical_dom_sf"/>
</dbReference>
<protein>
    <submittedName>
        <fullName evidence="9">Starch-binding associating with outer membrane</fullName>
    </submittedName>
</protein>
<feature type="signal peptide" evidence="6">
    <location>
        <begin position="1"/>
        <end position="27"/>
    </location>
</feature>
<evidence type="ECO:0000313" key="10">
    <source>
        <dbReference type="Proteomes" id="UP000198916"/>
    </source>
</evidence>
<dbReference type="Proteomes" id="UP000198916">
    <property type="component" value="Unassembled WGS sequence"/>
</dbReference>